<gene>
    <name evidence="1" type="ORF">Q604_UNBC09878G0004</name>
</gene>
<organism evidence="1">
    <name type="scientific">human gut metagenome</name>
    <dbReference type="NCBI Taxonomy" id="408170"/>
    <lineage>
        <taxon>unclassified sequences</taxon>
        <taxon>metagenomes</taxon>
        <taxon>organismal metagenomes</taxon>
    </lineage>
</organism>
<dbReference type="AlphaFoldDB" id="W1Y3U1"/>
<sequence length="63" mass="7235">MFDIDVDLAKKVRKLRAEKRLTLAIASNEIGISAKSLSLIENEKKSKINKTTYQKVMNWLINN</sequence>
<dbReference type="Gene3D" id="1.10.260.40">
    <property type="entry name" value="lambda repressor-like DNA-binding domains"/>
    <property type="match status" value="1"/>
</dbReference>
<protein>
    <recommendedName>
        <fullName evidence="2">HTH cro/C1-type domain-containing protein</fullName>
    </recommendedName>
</protein>
<accession>W1Y3U1</accession>
<comment type="caution">
    <text evidence="1">The sequence shown here is derived from an EMBL/GenBank/DDBJ whole genome shotgun (WGS) entry which is preliminary data.</text>
</comment>
<evidence type="ECO:0000313" key="1">
    <source>
        <dbReference type="EMBL" id="ETJ35779.1"/>
    </source>
</evidence>
<proteinExistence type="predicted"/>
<dbReference type="InterPro" id="IPR010982">
    <property type="entry name" value="Lambda_DNA-bd_dom_sf"/>
</dbReference>
<dbReference type="GO" id="GO:0003677">
    <property type="term" value="F:DNA binding"/>
    <property type="evidence" value="ECO:0007669"/>
    <property type="project" value="InterPro"/>
</dbReference>
<name>W1Y3U1_9ZZZZ</name>
<reference evidence="1" key="1">
    <citation type="submission" date="2013-12" db="EMBL/GenBank/DDBJ databases">
        <title>A Varibaculum cambriense genome reconstructed from a premature infant gut community with otherwise low bacterial novelty that shifts toward anaerobic metabolism during the third week of life.</title>
        <authorList>
            <person name="Brown C.T."/>
            <person name="Sharon I."/>
            <person name="Thomas B.C."/>
            <person name="Castelle C.J."/>
            <person name="Morowitz M.J."/>
            <person name="Banfield J.F."/>
        </authorList>
    </citation>
    <scope>NUCLEOTIDE SEQUENCE</scope>
</reference>
<dbReference type="EMBL" id="AZMM01009878">
    <property type="protein sequence ID" value="ETJ35779.1"/>
    <property type="molecule type" value="Genomic_DNA"/>
</dbReference>
<dbReference type="SUPFAM" id="SSF47413">
    <property type="entry name" value="lambda repressor-like DNA-binding domains"/>
    <property type="match status" value="1"/>
</dbReference>
<evidence type="ECO:0008006" key="2">
    <source>
        <dbReference type="Google" id="ProtNLM"/>
    </source>
</evidence>